<dbReference type="SUPFAM" id="SSF64288">
    <property type="entry name" value="Chorismate lyase-like"/>
    <property type="match status" value="1"/>
</dbReference>
<name>A0A497E4E8_UNCAE</name>
<dbReference type="AlphaFoldDB" id="A0A497E4E8"/>
<dbReference type="Proteomes" id="UP000279422">
    <property type="component" value="Unassembled WGS sequence"/>
</dbReference>
<dbReference type="GO" id="GO:0003700">
    <property type="term" value="F:DNA-binding transcription factor activity"/>
    <property type="evidence" value="ECO:0007669"/>
    <property type="project" value="InterPro"/>
</dbReference>
<evidence type="ECO:0000256" key="2">
    <source>
        <dbReference type="ARBA" id="ARBA00023125"/>
    </source>
</evidence>
<dbReference type="SUPFAM" id="SSF46785">
    <property type="entry name" value="Winged helix' DNA-binding domain"/>
    <property type="match status" value="1"/>
</dbReference>
<dbReference type="EMBL" id="QMPZ01000186">
    <property type="protein sequence ID" value="RLE07211.1"/>
    <property type="molecule type" value="Genomic_DNA"/>
</dbReference>
<dbReference type="InterPro" id="IPR028978">
    <property type="entry name" value="Chorismate_lyase_/UTRA_dom_sf"/>
</dbReference>
<evidence type="ECO:0000259" key="4">
    <source>
        <dbReference type="PROSITE" id="PS50949"/>
    </source>
</evidence>
<evidence type="ECO:0000313" key="5">
    <source>
        <dbReference type="EMBL" id="RLE07211.1"/>
    </source>
</evidence>
<dbReference type="InterPro" id="IPR036390">
    <property type="entry name" value="WH_DNA-bd_sf"/>
</dbReference>
<evidence type="ECO:0000256" key="3">
    <source>
        <dbReference type="ARBA" id="ARBA00023163"/>
    </source>
</evidence>
<dbReference type="Gene3D" id="3.40.1410.10">
    <property type="entry name" value="Chorismate lyase-like"/>
    <property type="match status" value="1"/>
</dbReference>
<organism evidence="5 6">
    <name type="scientific">Aerophobetes bacterium</name>
    <dbReference type="NCBI Taxonomy" id="2030807"/>
    <lineage>
        <taxon>Bacteria</taxon>
        <taxon>Candidatus Aerophobota</taxon>
    </lineage>
</organism>
<dbReference type="InterPro" id="IPR036388">
    <property type="entry name" value="WH-like_DNA-bd_sf"/>
</dbReference>
<proteinExistence type="predicted"/>
<dbReference type="PROSITE" id="PS50949">
    <property type="entry name" value="HTH_GNTR"/>
    <property type="match status" value="1"/>
</dbReference>
<comment type="caution">
    <text evidence="5">The sequence shown here is derived from an EMBL/GenBank/DDBJ whole genome shotgun (WGS) entry which is preliminary data.</text>
</comment>
<dbReference type="Gene3D" id="1.10.10.10">
    <property type="entry name" value="Winged helix-like DNA-binding domain superfamily/Winged helix DNA-binding domain"/>
    <property type="match status" value="1"/>
</dbReference>
<dbReference type="PRINTS" id="PR00035">
    <property type="entry name" value="HTHGNTR"/>
</dbReference>
<dbReference type="CDD" id="cd07377">
    <property type="entry name" value="WHTH_GntR"/>
    <property type="match status" value="1"/>
</dbReference>
<dbReference type="GO" id="GO:0003677">
    <property type="term" value="F:DNA binding"/>
    <property type="evidence" value="ECO:0007669"/>
    <property type="project" value="UniProtKB-KW"/>
</dbReference>
<sequence>MAELDWSQLSIDKGKPIPRYYQVSEALEKFIERNDLASGVKLPSEEHLAELFGVSRPTINKAVQLLMEKSLVRKVRGKGTFVIQKKLVPFVFMQDLTSLGESLKKSGLPFTTEVIEAKKIQASSFIAHNLMLEPGSLVVYLKRLRRVEGEPIFVGESYLSAKRFPDLLKHDFVSQTLYSILEKKYRLPIVKAKRMLRVVKPSAEDASLLEIPLSQPLIKLDGTAYSWEESVVLYSETKFRGDRVTLTSTVSYNPRTIGKSDEKHRLV</sequence>
<dbReference type="InterPro" id="IPR000524">
    <property type="entry name" value="Tscrpt_reg_HTH_GntR"/>
</dbReference>
<protein>
    <recommendedName>
        <fullName evidence="4">HTH gntR-type domain-containing protein</fullName>
    </recommendedName>
</protein>
<keyword evidence="2" id="KW-0238">DNA-binding</keyword>
<keyword evidence="3" id="KW-0804">Transcription</keyword>
<gene>
    <name evidence="5" type="ORF">DRJ00_08545</name>
</gene>
<dbReference type="PANTHER" id="PTHR44846:SF1">
    <property type="entry name" value="MANNOSYL-D-GLYCERATE TRANSPORT_METABOLISM SYSTEM REPRESSOR MNGR-RELATED"/>
    <property type="match status" value="1"/>
</dbReference>
<dbReference type="SMART" id="SM00345">
    <property type="entry name" value="HTH_GNTR"/>
    <property type="match status" value="1"/>
</dbReference>
<evidence type="ECO:0000256" key="1">
    <source>
        <dbReference type="ARBA" id="ARBA00023015"/>
    </source>
</evidence>
<dbReference type="SMART" id="SM00866">
    <property type="entry name" value="UTRA"/>
    <property type="match status" value="1"/>
</dbReference>
<dbReference type="Pfam" id="PF07702">
    <property type="entry name" value="UTRA"/>
    <property type="match status" value="1"/>
</dbReference>
<accession>A0A497E4E8</accession>
<dbReference type="InterPro" id="IPR050679">
    <property type="entry name" value="Bact_HTH_transcr_reg"/>
</dbReference>
<feature type="domain" description="HTH gntR-type" evidence="4">
    <location>
        <begin position="17"/>
        <end position="85"/>
    </location>
</feature>
<reference evidence="5 6" key="1">
    <citation type="submission" date="2018-06" db="EMBL/GenBank/DDBJ databases">
        <title>Extensive metabolic versatility and redundancy in microbially diverse, dynamic hydrothermal sediments.</title>
        <authorList>
            <person name="Dombrowski N."/>
            <person name="Teske A."/>
            <person name="Baker B.J."/>
        </authorList>
    </citation>
    <scope>NUCLEOTIDE SEQUENCE [LARGE SCALE GENOMIC DNA]</scope>
    <source>
        <strain evidence="5">B47_G16</strain>
    </source>
</reference>
<evidence type="ECO:0000313" key="6">
    <source>
        <dbReference type="Proteomes" id="UP000279422"/>
    </source>
</evidence>
<dbReference type="InterPro" id="IPR011663">
    <property type="entry name" value="UTRA"/>
</dbReference>
<keyword evidence="1" id="KW-0805">Transcription regulation</keyword>
<dbReference type="GO" id="GO:0045892">
    <property type="term" value="P:negative regulation of DNA-templated transcription"/>
    <property type="evidence" value="ECO:0007669"/>
    <property type="project" value="TreeGrafter"/>
</dbReference>
<dbReference type="PANTHER" id="PTHR44846">
    <property type="entry name" value="MANNOSYL-D-GLYCERATE TRANSPORT/METABOLISM SYSTEM REPRESSOR MNGR-RELATED"/>
    <property type="match status" value="1"/>
</dbReference>
<dbReference type="Pfam" id="PF00392">
    <property type="entry name" value="GntR"/>
    <property type="match status" value="1"/>
</dbReference>